<protein>
    <recommendedName>
        <fullName evidence="1">DH domain-containing protein</fullName>
    </recommendedName>
</protein>
<dbReference type="InterPro" id="IPR000219">
    <property type="entry name" value="DH_dom"/>
</dbReference>
<dbReference type="SMART" id="SM00233">
    <property type="entry name" value="PH"/>
    <property type="match status" value="1"/>
</dbReference>
<name>A0A9W7ZVL6_9FUNG</name>
<dbReference type="SUPFAM" id="SSF50729">
    <property type="entry name" value="PH domain-like"/>
    <property type="match status" value="1"/>
</dbReference>
<accession>A0A9W7ZVL6</accession>
<dbReference type="Pfam" id="PF00621">
    <property type="entry name" value="RhoGEF"/>
    <property type="match status" value="1"/>
</dbReference>
<dbReference type="PANTHER" id="PTHR12673">
    <property type="entry name" value="FACIOGENITAL DYSPLASIA PROTEIN"/>
    <property type="match status" value="1"/>
</dbReference>
<dbReference type="GO" id="GO:0005085">
    <property type="term" value="F:guanyl-nucleotide exchange factor activity"/>
    <property type="evidence" value="ECO:0007669"/>
    <property type="project" value="InterPro"/>
</dbReference>
<gene>
    <name evidence="2" type="ORF">H4219_003166</name>
</gene>
<feature type="domain" description="DH" evidence="1">
    <location>
        <begin position="40"/>
        <end position="327"/>
    </location>
</feature>
<dbReference type="Proteomes" id="UP001150538">
    <property type="component" value="Unassembled WGS sequence"/>
</dbReference>
<comment type="caution">
    <text evidence="2">The sequence shown here is derived from an EMBL/GenBank/DDBJ whole genome shotgun (WGS) entry which is preliminary data.</text>
</comment>
<dbReference type="InterPro" id="IPR011993">
    <property type="entry name" value="PH-like_dom_sf"/>
</dbReference>
<keyword evidence="3" id="KW-1185">Reference proteome</keyword>
<dbReference type="OrthoDB" id="1716625at2759"/>
<dbReference type="InterPro" id="IPR051092">
    <property type="entry name" value="FYVE_RhoGEF_PH"/>
</dbReference>
<dbReference type="SUPFAM" id="SSF48065">
    <property type="entry name" value="DBL homology domain (DH-domain)"/>
    <property type="match status" value="1"/>
</dbReference>
<dbReference type="InterPro" id="IPR001849">
    <property type="entry name" value="PH_domain"/>
</dbReference>
<reference evidence="2" key="1">
    <citation type="submission" date="2022-07" db="EMBL/GenBank/DDBJ databases">
        <title>Phylogenomic reconstructions and comparative analyses of Kickxellomycotina fungi.</title>
        <authorList>
            <person name="Reynolds N.K."/>
            <person name="Stajich J.E."/>
            <person name="Barry K."/>
            <person name="Grigoriev I.V."/>
            <person name="Crous P."/>
            <person name="Smith M.E."/>
        </authorList>
    </citation>
    <scope>NUCLEOTIDE SEQUENCE</scope>
    <source>
        <strain evidence="2">NBRC 100468</strain>
    </source>
</reference>
<dbReference type="Gene3D" id="1.20.900.10">
    <property type="entry name" value="Dbl homology (DH) domain"/>
    <property type="match status" value="1"/>
</dbReference>
<dbReference type="Gene3D" id="2.30.29.30">
    <property type="entry name" value="Pleckstrin-homology domain (PH domain)/Phosphotyrosine-binding domain (PTB)"/>
    <property type="match status" value="1"/>
</dbReference>
<evidence type="ECO:0000313" key="2">
    <source>
        <dbReference type="EMBL" id="KAJ1917533.1"/>
    </source>
</evidence>
<evidence type="ECO:0000313" key="3">
    <source>
        <dbReference type="Proteomes" id="UP001150538"/>
    </source>
</evidence>
<dbReference type="AlphaFoldDB" id="A0A9W7ZVL6"/>
<dbReference type="InterPro" id="IPR035899">
    <property type="entry name" value="DBL_dom_sf"/>
</dbReference>
<dbReference type="PROSITE" id="PS50010">
    <property type="entry name" value="DH_2"/>
    <property type="match status" value="1"/>
</dbReference>
<proteinExistence type="predicted"/>
<dbReference type="GO" id="GO:0005737">
    <property type="term" value="C:cytoplasm"/>
    <property type="evidence" value="ECO:0007669"/>
    <property type="project" value="TreeGrafter"/>
</dbReference>
<dbReference type="PANTHER" id="PTHR12673:SF159">
    <property type="entry name" value="LD03170P"/>
    <property type="match status" value="1"/>
</dbReference>
<evidence type="ECO:0000259" key="1">
    <source>
        <dbReference type="PROSITE" id="PS50010"/>
    </source>
</evidence>
<sequence length="553" mass="61883">MQRYAPPPPPLPARQQVQQATIAFNSSTQESASSQLNQIKRNEAVKDLIETELAYLNDINIVWTRFYSPMVTLQNSYTNGTKGLERQNSVPIRQKQLKRLSWIPPASVPCGTLVSTKPTAIETVMDSDSCPIVTLLECLEDIIILNTLLATDLQVALSDSLGQIVQRHIGKFQDKYALYISKHKQAYDYLERIKSLKHSVSAPPSPTYSRPSTSSTLSFGSSASTLSVPSSLTSSSQTLQVPSFQLPLTKESFDLQVLNLIAAAERDPTVRPRDFKWLLIRPIQRITQYHLHLSSIIKFTEETHPDYMNLAMAYSMCESVASIVDRRSKDLEQADAIAHISKVLNWPHLLNDPELDLTSHTTLLGPRHLKKHGTLTLTTPANQLCRKKADVFLFNDMLILATIKDNCSRNNNTPGHKLARKQINTADIIVLPSQRDDHNRLFGPIHNHGNGSRNSAFNGRSSSGCNGVRFVVLDDCSVWIVKADTAEADQEWCKALKKASNDHYRALHQALSRGFVVGRHSSIIAPDIRKRLLNGEDPKLLSSLMKKTSIYYK</sequence>
<dbReference type="EMBL" id="JANBPU010000069">
    <property type="protein sequence ID" value="KAJ1917533.1"/>
    <property type="molecule type" value="Genomic_DNA"/>
</dbReference>
<organism evidence="2 3">
    <name type="scientific">Mycoemilia scoparia</name>
    <dbReference type="NCBI Taxonomy" id="417184"/>
    <lineage>
        <taxon>Eukaryota</taxon>
        <taxon>Fungi</taxon>
        <taxon>Fungi incertae sedis</taxon>
        <taxon>Zoopagomycota</taxon>
        <taxon>Kickxellomycotina</taxon>
        <taxon>Kickxellomycetes</taxon>
        <taxon>Kickxellales</taxon>
        <taxon>Kickxellaceae</taxon>
        <taxon>Mycoemilia</taxon>
    </lineage>
</organism>